<dbReference type="EMBL" id="CP000583">
    <property type="protein sequence ID" value="ABO94956.1"/>
    <property type="molecule type" value="Genomic_DNA"/>
</dbReference>
<proteinExistence type="predicted"/>
<gene>
    <name evidence="2" type="ORF">OSTLU_92442</name>
</gene>
<dbReference type="AlphaFoldDB" id="A4RUF6"/>
<keyword evidence="1" id="KW-1133">Transmembrane helix</keyword>
<evidence type="ECO:0000256" key="1">
    <source>
        <dbReference type="SAM" id="Phobius"/>
    </source>
</evidence>
<organism evidence="2 3">
    <name type="scientific">Ostreococcus lucimarinus (strain CCE9901)</name>
    <dbReference type="NCBI Taxonomy" id="436017"/>
    <lineage>
        <taxon>Eukaryota</taxon>
        <taxon>Viridiplantae</taxon>
        <taxon>Chlorophyta</taxon>
        <taxon>Mamiellophyceae</taxon>
        <taxon>Mamiellales</taxon>
        <taxon>Bathycoccaceae</taxon>
        <taxon>Ostreococcus</taxon>
    </lineage>
</organism>
<dbReference type="GeneID" id="5000940"/>
<dbReference type="KEGG" id="olu:OSTLU_92442"/>
<sequence>MARRARGTRRERFARACAALALATTRAARASTPERDASECQCLSIHDPRFVCAPRAHAGALPTETARRVLEQAIKRGDAHGWERTRLRHAYLDETYEVKVSDLPETTRNEVRSAYEKYFIPLAREQCMVDDHFKFEDEEFFVVKYDAKGDFKSAATHVDGKHLSFVASLNNVTEYSGGGNNFEGMSFSVPHGGVHKLDDHVVPAQPIGSVVVHGSQLEHSSFDVTSGQRYVLVVEAHVNKSCCFDFTTFMNKFVTRLLIVIFAVIAVMGGVVDYMQKSIQKARNGGVAHEKVW</sequence>
<evidence type="ECO:0000313" key="3">
    <source>
        <dbReference type="Proteomes" id="UP000001568"/>
    </source>
</evidence>
<dbReference type="Gene3D" id="2.60.120.620">
    <property type="entry name" value="q2cbj1_9rhob like domain"/>
    <property type="match status" value="1"/>
</dbReference>
<dbReference type="Proteomes" id="UP000001568">
    <property type="component" value="Chromosome 3"/>
</dbReference>
<protein>
    <recommendedName>
        <fullName evidence="4">Fe2OG dioxygenase domain-containing protein</fullName>
    </recommendedName>
</protein>
<reference evidence="2 3" key="1">
    <citation type="journal article" date="2007" name="Proc. Natl. Acad. Sci. U.S.A.">
        <title>The tiny eukaryote Ostreococcus provides genomic insights into the paradox of plankton speciation.</title>
        <authorList>
            <person name="Palenik B."/>
            <person name="Grimwood J."/>
            <person name="Aerts A."/>
            <person name="Rouze P."/>
            <person name="Salamov A."/>
            <person name="Putnam N."/>
            <person name="Dupont C."/>
            <person name="Jorgensen R."/>
            <person name="Derelle E."/>
            <person name="Rombauts S."/>
            <person name="Zhou K."/>
            <person name="Otillar R."/>
            <person name="Merchant S.S."/>
            <person name="Podell S."/>
            <person name="Gaasterland T."/>
            <person name="Napoli C."/>
            <person name="Gendler K."/>
            <person name="Manuell A."/>
            <person name="Tai V."/>
            <person name="Vallon O."/>
            <person name="Piganeau G."/>
            <person name="Jancek S."/>
            <person name="Heijde M."/>
            <person name="Jabbari K."/>
            <person name="Bowler C."/>
            <person name="Lohr M."/>
            <person name="Robbens S."/>
            <person name="Werner G."/>
            <person name="Dubchak I."/>
            <person name="Pazour G.J."/>
            <person name="Ren Q."/>
            <person name="Paulsen I."/>
            <person name="Delwiche C."/>
            <person name="Schmutz J."/>
            <person name="Rokhsar D."/>
            <person name="Van de Peer Y."/>
            <person name="Moreau H."/>
            <person name="Grigoriev I.V."/>
        </authorList>
    </citation>
    <scope>NUCLEOTIDE SEQUENCE [LARGE SCALE GENOMIC DNA]</scope>
    <source>
        <strain evidence="2 3">CCE9901</strain>
    </source>
</reference>
<feature type="transmembrane region" description="Helical" evidence="1">
    <location>
        <begin position="253"/>
        <end position="274"/>
    </location>
</feature>
<dbReference type="Gramene" id="ABO94956">
    <property type="protein sequence ID" value="ABO94956"/>
    <property type="gene ID" value="OSTLU_92442"/>
</dbReference>
<dbReference type="OrthoDB" id="69177at2759"/>
<dbReference type="OMA" id="PLAREQC"/>
<dbReference type="HOGENOM" id="CLU_1002357_0_0_1"/>
<accession>A4RUF6</accession>
<evidence type="ECO:0008006" key="4">
    <source>
        <dbReference type="Google" id="ProtNLM"/>
    </source>
</evidence>
<evidence type="ECO:0000313" key="2">
    <source>
        <dbReference type="EMBL" id="ABO94956.1"/>
    </source>
</evidence>
<keyword evidence="1" id="KW-0472">Membrane</keyword>
<name>A4RUF6_OSTLU</name>
<keyword evidence="1" id="KW-0812">Transmembrane</keyword>
<keyword evidence="3" id="KW-1185">Reference proteome</keyword>
<dbReference type="RefSeq" id="XP_001416663.1">
    <property type="nucleotide sequence ID" value="XM_001416626.1"/>
</dbReference>